<keyword evidence="3" id="KW-1185">Reference proteome</keyword>
<dbReference type="PROSITE" id="PS50164">
    <property type="entry name" value="GIY_YIG"/>
    <property type="match status" value="1"/>
</dbReference>
<dbReference type="Proteomes" id="UP000823046">
    <property type="component" value="Unassembled WGS sequence"/>
</dbReference>
<organism evidence="2 3">
    <name type="scientific">Cardiosporidium cionae</name>
    <dbReference type="NCBI Taxonomy" id="476202"/>
    <lineage>
        <taxon>Eukaryota</taxon>
        <taxon>Sar</taxon>
        <taxon>Alveolata</taxon>
        <taxon>Apicomplexa</taxon>
        <taxon>Aconoidasida</taxon>
        <taxon>Nephromycida</taxon>
        <taxon>Cardiosporidium</taxon>
    </lineage>
</organism>
<dbReference type="PANTHER" id="PTHR20208:SF13">
    <property type="entry name" value="STRUCTURE-SPECIFIC ENDONUCLEASE SUBUNIT SLX1"/>
    <property type="match status" value="1"/>
</dbReference>
<dbReference type="InterPro" id="IPR035901">
    <property type="entry name" value="GIY-YIG_endonuc_sf"/>
</dbReference>
<accession>A0ABQ7JFT5</accession>
<comment type="caution">
    <text evidence="2">The sequence shown here is derived from an EMBL/GenBank/DDBJ whole genome shotgun (WGS) entry which is preliminary data.</text>
</comment>
<sequence length="295" mass="33073">MNEFDSDVEVIELDSPLISTPVECSEGSVFASNIASTCTTKKLNPQFNACYILQSQSSPKQLYVGYSCDPIRRLKQHNGILKNGAKKTLRCRPWSIICVIFGFLDKLAALQFEWAWQHPGLSRRATRPFQRMPLQIFFMEKSAYIAWSNLSSASLPIHALVKFGDVEELALFVKASSSCLRVQSQRKVNTLDVSNDNTDAAENAHYHERGKYLTFKKNCGKCKSSFTDAVRIVSCPLCWEAYHVTCFGSSFTSSEVTHILPDFVYCVTCGGSVAWMRCIATVTAFDSHITDTRIL</sequence>
<evidence type="ECO:0000259" key="1">
    <source>
        <dbReference type="PROSITE" id="PS50164"/>
    </source>
</evidence>
<dbReference type="Pfam" id="PF01541">
    <property type="entry name" value="GIY-YIG"/>
    <property type="match status" value="1"/>
</dbReference>
<dbReference type="PANTHER" id="PTHR20208">
    <property type="entry name" value="STRUCTURE-SPECIFIC ENDONUCLEASE SUBUNIT SLX1"/>
    <property type="match status" value="1"/>
</dbReference>
<name>A0ABQ7JFT5_9APIC</name>
<reference evidence="2 3" key="1">
    <citation type="journal article" date="2020" name="bioRxiv">
        <title>Metabolic contributions of an alphaproteobacterial endosymbiont in the apicomplexan Cardiosporidium cionae.</title>
        <authorList>
            <person name="Hunter E.S."/>
            <person name="Paight C.J."/>
            <person name="Lane C.E."/>
        </authorList>
    </citation>
    <scope>NUCLEOTIDE SEQUENCE [LARGE SCALE GENOMIC DNA]</scope>
    <source>
        <strain evidence="2">ESH_2018</strain>
    </source>
</reference>
<dbReference type="InterPro" id="IPR013083">
    <property type="entry name" value="Znf_RING/FYVE/PHD"/>
</dbReference>
<dbReference type="InterPro" id="IPR050381">
    <property type="entry name" value="SLX1_endonuclease"/>
</dbReference>
<protein>
    <submittedName>
        <fullName evidence="2">GIY-YIG catalytic domain-containing protein</fullName>
    </submittedName>
</protein>
<dbReference type="CDD" id="cd10455">
    <property type="entry name" value="GIY-YIG_SLX1"/>
    <property type="match status" value="1"/>
</dbReference>
<dbReference type="Gene3D" id="3.40.1440.10">
    <property type="entry name" value="GIY-YIG endonuclease"/>
    <property type="match status" value="1"/>
</dbReference>
<dbReference type="Gene3D" id="3.30.40.10">
    <property type="entry name" value="Zinc/RING finger domain, C3HC4 (zinc finger)"/>
    <property type="match status" value="1"/>
</dbReference>
<dbReference type="EMBL" id="JADAQX010000020">
    <property type="protein sequence ID" value="KAF8822828.1"/>
    <property type="molecule type" value="Genomic_DNA"/>
</dbReference>
<proteinExistence type="predicted"/>
<gene>
    <name evidence="2" type="ORF">IE077_002372</name>
</gene>
<dbReference type="InterPro" id="IPR000305">
    <property type="entry name" value="GIY-YIG_endonuc"/>
</dbReference>
<feature type="domain" description="GIY-YIG" evidence="1">
    <location>
        <begin position="46"/>
        <end position="128"/>
    </location>
</feature>
<evidence type="ECO:0000313" key="3">
    <source>
        <dbReference type="Proteomes" id="UP000823046"/>
    </source>
</evidence>
<evidence type="ECO:0000313" key="2">
    <source>
        <dbReference type="EMBL" id="KAF8822828.1"/>
    </source>
</evidence>
<dbReference type="SUPFAM" id="SSF82771">
    <property type="entry name" value="GIY-YIG endonuclease"/>
    <property type="match status" value="1"/>
</dbReference>